<dbReference type="EMBL" id="MU276048">
    <property type="protein sequence ID" value="KAI0042762.1"/>
    <property type="molecule type" value="Genomic_DNA"/>
</dbReference>
<dbReference type="Proteomes" id="UP000814033">
    <property type="component" value="Unassembled WGS sequence"/>
</dbReference>
<organism evidence="1 2">
    <name type="scientific">Auriscalpium vulgare</name>
    <dbReference type="NCBI Taxonomy" id="40419"/>
    <lineage>
        <taxon>Eukaryota</taxon>
        <taxon>Fungi</taxon>
        <taxon>Dikarya</taxon>
        <taxon>Basidiomycota</taxon>
        <taxon>Agaricomycotina</taxon>
        <taxon>Agaricomycetes</taxon>
        <taxon>Russulales</taxon>
        <taxon>Auriscalpiaceae</taxon>
        <taxon>Auriscalpium</taxon>
    </lineage>
</organism>
<protein>
    <submittedName>
        <fullName evidence="1">Uncharacterized protein</fullName>
    </submittedName>
</protein>
<reference evidence="1" key="2">
    <citation type="journal article" date="2022" name="New Phytol.">
        <title>Evolutionary transition to the ectomycorrhizal habit in the genomes of a hyperdiverse lineage of mushroom-forming fungi.</title>
        <authorList>
            <person name="Looney B."/>
            <person name="Miyauchi S."/>
            <person name="Morin E."/>
            <person name="Drula E."/>
            <person name="Courty P.E."/>
            <person name="Kohler A."/>
            <person name="Kuo A."/>
            <person name="LaButti K."/>
            <person name="Pangilinan J."/>
            <person name="Lipzen A."/>
            <person name="Riley R."/>
            <person name="Andreopoulos W."/>
            <person name="He G."/>
            <person name="Johnson J."/>
            <person name="Nolan M."/>
            <person name="Tritt A."/>
            <person name="Barry K.W."/>
            <person name="Grigoriev I.V."/>
            <person name="Nagy L.G."/>
            <person name="Hibbett D."/>
            <person name="Henrissat B."/>
            <person name="Matheny P.B."/>
            <person name="Labbe J."/>
            <person name="Martin F.M."/>
        </authorList>
    </citation>
    <scope>NUCLEOTIDE SEQUENCE</scope>
    <source>
        <strain evidence="1">FP105234-sp</strain>
    </source>
</reference>
<accession>A0ACB8RFU2</accession>
<name>A0ACB8RFU2_9AGAM</name>
<proteinExistence type="predicted"/>
<sequence length="196" mass="21079">MRKQWSALVRRRIGCSVVVSSQVLLALLISRRPTPISPHLMRSHRALRPPNAQMDVRCSDPAAIPPSPHLPSRASSGSSSLADRDPRARIPAGLRMHGLCAWTKSPVPIPNTAAYRRARVRRGAATPHRCGACMVSASTSPERPHHRPSAVLRAPLPRITLPATAAASLGLQLILVRAPLRTPGLPLASRHTPGLV</sequence>
<gene>
    <name evidence="1" type="ORF">FA95DRAFT_532362</name>
</gene>
<reference evidence="1" key="1">
    <citation type="submission" date="2021-02" db="EMBL/GenBank/DDBJ databases">
        <authorList>
            <consortium name="DOE Joint Genome Institute"/>
            <person name="Ahrendt S."/>
            <person name="Looney B.P."/>
            <person name="Miyauchi S."/>
            <person name="Morin E."/>
            <person name="Drula E."/>
            <person name="Courty P.E."/>
            <person name="Chicoki N."/>
            <person name="Fauchery L."/>
            <person name="Kohler A."/>
            <person name="Kuo A."/>
            <person name="Labutti K."/>
            <person name="Pangilinan J."/>
            <person name="Lipzen A."/>
            <person name="Riley R."/>
            <person name="Andreopoulos W."/>
            <person name="He G."/>
            <person name="Johnson J."/>
            <person name="Barry K.W."/>
            <person name="Grigoriev I.V."/>
            <person name="Nagy L."/>
            <person name="Hibbett D."/>
            <person name="Henrissat B."/>
            <person name="Matheny P.B."/>
            <person name="Labbe J."/>
            <person name="Martin F."/>
        </authorList>
    </citation>
    <scope>NUCLEOTIDE SEQUENCE</scope>
    <source>
        <strain evidence="1">FP105234-sp</strain>
    </source>
</reference>
<evidence type="ECO:0000313" key="2">
    <source>
        <dbReference type="Proteomes" id="UP000814033"/>
    </source>
</evidence>
<keyword evidence="2" id="KW-1185">Reference proteome</keyword>
<evidence type="ECO:0000313" key="1">
    <source>
        <dbReference type="EMBL" id="KAI0042762.1"/>
    </source>
</evidence>
<comment type="caution">
    <text evidence="1">The sequence shown here is derived from an EMBL/GenBank/DDBJ whole genome shotgun (WGS) entry which is preliminary data.</text>
</comment>